<feature type="transmembrane region" description="Helical" evidence="10">
    <location>
        <begin position="313"/>
        <end position="330"/>
    </location>
</feature>
<evidence type="ECO:0000256" key="9">
    <source>
        <dbReference type="SAM" id="MobiDB-lite"/>
    </source>
</evidence>
<dbReference type="PANTHER" id="PTHR43562:SF1">
    <property type="entry name" value="NA(+)_H(+) ANTIPORTER YJBQ-RELATED"/>
    <property type="match status" value="1"/>
</dbReference>
<dbReference type="Gene3D" id="1.20.1530.20">
    <property type="match status" value="1"/>
</dbReference>
<evidence type="ECO:0000313" key="12">
    <source>
        <dbReference type="EMBL" id="KAB3521033.1"/>
    </source>
</evidence>
<comment type="subcellular location">
    <subcellularLocation>
        <location evidence="1">Membrane</location>
        <topology evidence="1">Multi-pass membrane protein</topology>
    </subcellularLocation>
</comment>
<dbReference type="Pfam" id="PF00999">
    <property type="entry name" value="Na_H_Exchanger"/>
    <property type="match status" value="1"/>
</dbReference>
<evidence type="ECO:0000256" key="1">
    <source>
        <dbReference type="ARBA" id="ARBA00004141"/>
    </source>
</evidence>
<dbReference type="InterPro" id="IPR006153">
    <property type="entry name" value="Cation/H_exchanger_TM"/>
</dbReference>
<reference evidence="12 13" key="1">
    <citation type="submission" date="2019-10" db="EMBL/GenBank/DDBJ databases">
        <title>Corynebacterium sp novel species isolated from the respiratory tract of Marmot.</title>
        <authorList>
            <person name="Zhang G."/>
        </authorList>
    </citation>
    <scope>NUCLEOTIDE SEQUENCE [LARGE SCALE GENOMIC DNA]</scope>
    <source>
        <strain evidence="12 13">336</strain>
    </source>
</reference>
<feature type="compositionally biased region" description="Low complexity" evidence="9">
    <location>
        <begin position="418"/>
        <end position="437"/>
    </location>
</feature>
<feature type="transmembrane region" description="Helical" evidence="10">
    <location>
        <begin position="72"/>
        <end position="90"/>
    </location>
</feature>
<feature type="transmembrane region" description="Helical" evidence="10">
    <location>
        <begin position="45"/>
        <end position="66"/>
    </location>
</feature>
<organism evidence="12 13">
    <name type="scientific">Corynebacterium zhongnanshanii</name>
    <dbReference type="NCBI Taxonomy" id="2768834"/>
    <lineage>
        <taxon>Bacteria</taxon>
        <taxon>Bacillati</taxon>
        <taxon>Actinomycetota</taxon>
        <taxon>Actinomycetes</taxon>
        <taxon>Mycobacteriales</taxon>
        <taxon>Corynebacteriaceae</taxon>
        <taxon>Corynebacterium</taxon>
    </lineage>
</organism>
<dbReference type="EMBL" id="WBZJ01000002">
    <property type="protein sequence ID" value="KAB3521033.1"/>
    <property type="molecule type" value="Genomic_DNA"/>
</dbReference>
<feature type="region of interest" description="Disordered" evidence="9">
    <location>
        <begin position="404"/>
        <end position="464"/>
    </location>
</feature>
<feature type="compositionally biased region" description="Acidic residues" evidence="9">
    <location>
        <begin position="406"/>
        <end position="417"/>
    </location>
</feature>
<protein>
    <submittedName>
        <fullName evidence="12">Cation:proton antiporter</fullName>
    </submittedName>
</protein>
<keyword evidence="6 10" id="KW-1133">Transmembrane helix</keyword>
<evidence type="ECO:0000256" key="7">
    <source>
        <dbReference type="ARBA" id="ARBA00023065"/>
    </source>
</evidence>
<keyword evidence="7" id="KW-0406">Ion transport</keyword>
<comment type="similarity">
    <text evidence="2">Belongs to the monovalent cation:proton antiporter 2 (CPA2) transporter (TC 2.A.37) family.</text>
</comment>
<name>A0ABQ6VDQ0_9CORY</name>
<evidence type="ECO:0000256" key="10">
    <source>
        <dbReference type="SAM" id="Phobius"/>
    </source>
</evidence>
<evidence type="ECO:0000256" key="6">
    <source>
        <dbReference type="ARBA" id="ARBA00022989"/>
    </source>
</evidence>
<feature type="transmembrane region" description="Helical" evidence="10">
    <location>
        <begin position="235"/>
        <end position="263"/>
    </location>
</feature>
<gene>
    <name evidence="12" type="ORF">F8377_07410</name>
</gene>
<sequence length="464" mass="49400">MTGSDELVLAAGAVNPDVLASFAWIMGAALISPLISFATGKRIPATVLLIAFGMIIGPNVLGLASLDGGVGLIREIGLGMLFLLAGFEINPKDLRGKQSRSAISTWLVCLLLCIGGAFVLLGSENRATAIVLAIALTSTAVGTLMPIMRQQDMLNNNVGKSLLIHGAIGEIAPILAMALLLSTRATWLTIAILLFFVLISITVALLPSVVSFIAPWLSRAMADGAGSNNQTVLRLVITILAILMAVAAVFELDVVLGAFAAGFILRQLVTPERSDTMEHLLDIVAFSLFIPVFFVCSGMGIDPDAVAKHPWMTVLLVPLIYVTRGLPIFLREQFMDTGSKLEDWRERLQLSLYAATALPIIVAVTEVALQSGFLEEEIASVLVAAGSLTVLLFPLLAYVIKSSEEVSNDESEDEESSATDSDAPSRPAPQAAHAPAAQSTEKDSPHEEIHEDMARVFDKRSSDN</sequence>
<proteinExistence type="inferred from homology"/>
<evidence type="ECO:0000259" key="11">
    <source>
        <dbReference type="Pfam" id="PF00999"/>
    </source>
</evidence>
<feature type="transmembrane region" description="Helical" evidence="10">
    <location>
        <begin position="381"/>
        <end position="400"/>
    </location>
</feature>
<evidence type="ECO:0000256" key="3">
    <source>
        <dbReference type="ARBA" id="ARBA00022448"/>
    </source>
</evidence>
<comment type="caution">
    <text evidence="12">The sequence shown here is derived from an EMBL/GenBank/DDBJ whole genome shotgun (WGS) entry which is preliminary data.</text>
</comment>
<feature type="compositionally biased region" description="Basic and acidic residues" evidence="9">
    <location>
        <begin position="440"/>
        <end position="464"/>
    </location>
</feature>
<feature type="transmembrane region" description="Helical" evidence="10">
    <location>
        <begin position="127"/>
        <end position="149"/>
    </location>
</feature>
<keyword evidence="5 10" id="KW-0812">Transmembrane</keyword>
<evidence type="ECO:0000256" key="4">
    <source>
        <dbReference type="ARBA" id="ARBA00022449"/>
    </source>
</evidence>
<keyword evidence="3" id="KW-0813">Transport</keyword>
<feature type="transmembrane region" description="Helical" evidence="10">
    <location>
        <begin position="161"/>
        <end position="181"/>
    </location>
</feature>
<evidence type="ECO:0000256" key="5">
    <source>
        <dbReference type="ARBA" id="ARBA00022692"/>
    </source>
</evidence>
<keyword evidence="13" id="KW-1185">Reference proteome</keyword>
<dbReference type="Proteomes" id="UP000436181">
    <property type="component" value="Unassembled WGS sequence"/>
</dbReference>
<keyword evidence="8 10" id="KW-0472">Membrane</keyword>
<dbReference type="InterPro" id="IPR038770">
    <property type="entry name" value="Na+/solute_symporter_sf"/>
</dbReference>
<evidence type="ECO:0000256" key="8">
    <source>
        <dbReference type="ARBA" id="ARBA00023136"/>
    </source>
</evidence>
<feature type="transmembrane region" description="Helical" evidence="10">
    <location>
        <begin position="187"/>
        <end position="214"/>
    </location>
</feature>
<accession>A0ABQ6VDQ0</accession>
<feature type="transmembrane region" description="Helical" evidence="10">
    <location>
        <begin position="283"/>
        <end position="301"/>
    </location>
</feature>
<feature type="transmembrane region" description="Helical" evidence="10">
    <location>
        <begin position="18"/>
        <end position="38"/>
    </location>
</feature>
<dbReference type="PANTHER" id="PTHR43562">
    <property type="entry name" value="NAPA-TYPE SODIUM/HYDROGEN ANTIPORTER"/>
    <property type="match status" value="1"/>
</dbReference>
<feature type="domain" description="Cation/H+ exchanger transmembrane" evidence="11">
    <location>
        <begin position="28"/>
        <end position="396"/>
    </location>
</feature>
<evidence type="ECO:0000313" key="13">
    <source>
        <dbReference type="Proteomes" id="UP000436181"/>
    </source>
</evidence>
<evidence type="ECO:0000256" key="2">
    <source>
        <dbReference type="ARBA" id="ARBA00005551"/>
    </source>
</evidence>
<feature type="transmembrane region" description="Helical" evidence="10">
    <location>
        <begin position="350"/>
        <end position="369"/>
    </location>
</feature>
<keyword evidence="4" id="KW-0050">Antiport</keyword>
<feature type="transmembrane region" description="Helical" evidence="10">
    <location>
        <begin position="102"/>
        <end position="121"/>
    </location>
</feature>